<reference evidence="11 12" key="1">
    <citation type="submission" date="2019-08" db="EMBL/GenBank/DDBJ databases">
        <title>Formosa sediminis sp. nov., isolated from marine sediment.</title>
        <authorList>
            <person name="Cao W.R."/>
        </authorList>
    </citation>
    <scope>NUCLEOTIDE SEQUENCE [LARGE SCALE GENOMIC DNA]</scope>
    <source>
        <strain evidence="11 12">1494</strain>
    </source>
</reference>
<evidence type="ECO:0000256" key="1">
    <source>
        <dbReference type="ARBA" id="ARBA00004571"/>
    </source>
</evidence>
<keyword evidence="5 7" id="KW-0472">Membrane</keyword>
<evidence type="ECO:0000256" key="6">
    <source>
        <dbReference type="ARBA" id="ARBA00023237"/>
    </source>
</evidence>
<keyword evidence="12" id="KW-1185">Reference proteome</keyword>
<dbReference type="InterPro" id="IPR036942">
    <property type="entry name" value="Beta-barrel_TonB_sf"/>
</dbReference>
<evidence type="ECO:0000256" key="7">
    <source>
        <dbReference type="PROSITE-ProRule" id="PRU01360"/>
    </source>
</evidence>
<keyword evidence="4 7" id="KW-0812">Transmembrane</keyword>
<gene>
    <name evidence="11" type="ORF">FVF61_05205</name>
</gene>
<evidence type="ECO:0000259" key="10">
    <source>
        <dbReference type="Pfam" id="PF16344"/>
    </source>
</evidence>
<dbReference type="PROSITE" id="PS52016">
    <property type="entry name" value="TONB_DEPENDENT_REC_3"/>
    <property type="match status" value="1"/>
</dbReference>
<keyword evidence="11" id="KW-0675">Receptor</keyword>
<name>A0A5D0GEE2_9FLAO</name>
<accession>A0A5D0GEE2</accession>
<protein>
    <submittedName>
        <fullName evidence="11">TonB-dependent receptor plug domain-containing protein</fullName>
    </submittedName>
</protein>
<keyword evidence="2 7" id="KW-0813">Transport</keyword>
<dbReference type="OrthoDB" id="9803050at2"/>
<dbReference type="SUPFAM" id="SSF49464">
    <property type="entry name" value="Carboxypeptidase regulatory domain-like"/>
    <property type="match status" value="1"/>
</dbReference>
<feature type="domain" description="Protein FecR C-terminal" evidence="10">
    <location>
        <begin position="29"/>
        <end position="89"/>
    </location>
</feature>
<dbReference type="InterPro" id="IPR039426">
    <property type="entry name" value="TonB-dep_rcpt-like"/>
</dbReference>
<evidence type="ECO:0000256" key="8">
    <source>
        <dbReference type="SAM" id="SignalP"/>
    </source>
</evidence>
<evidence type="ECO:0000313" key="11">
    <source>
        <dbReference type="EMBL" id="TYA57304.1"/>
    </source>
</evidence>
<dbReference type="InterPro" id="IPR032508">
    <property type="entry name" value="FecR_C"/>
</dbReference>
<dbReference type="AlphaFoldDB" id="A0A5D0GEE2"/>
<dbReference type="Gene3D" id="3.55.50.30">
    <property type="match status" value="1"/>
</dbReference>
<dbReference type="Pfam" id="PF13715">
    <property type="entry name" value="CarbopepD_reg_2"/>
    <property type="match status" value="1"/>
</dbReference>
<dbReference type="GO" id="GO:0009279">
    <property type="term" value="C:cell outer membrane"/>
    <property type="evidence" value="ECO:0007669"/>
    <property type="project" value="UniProtKB-SubCell"/>
</dbReference>
<dbReference type="Proteomes" id="UP000324550">
    <property type="component" value="Unassembled WGS sequence"/>
</dbReference>
<keyword evidence="3 7" id="KW-1134">Transmembrane beta strand</keyword>
<dbReference type="Gene3D" id="2.40.170.20">
    <property type="entry name" value="TonB-dependent receptor, beta-barrel domain"/>
    <property type="match status" value="1"/>
</dbReference>
<sequence>MRSKTRLVLFLCIILSHTWQVMAQEKVLLPEILKMVEIKFDVQFNYASENINHLLVPSPIPNLNLEEVIEFLEKETNLKFIESENRIIIISKKPDTHICGYILNKEDGLPIEQATIQNKNFGTVSNKNGYFEIEIRNHEDLLIIRSLGFNTMNLKASEFQKTKCNIIFLEQNVHSLSEVYLTNYITNGISKTNLGSYEIDITKFDILPGLIDADVLQSVQAFPGILSIDETVSNINIRGGSNDQNLILWDGIKMYQSGHFFGLISIYNPQIVKNVLVIKNGTSASFTDGVSGTISINSNKELNTKTKGSIGFNLIDLNGYLDLKISNKSSIEIAARKSLYDFIKTPTFNRYFERITQDPEFENNTTNIVNKNEDFDFYDFSLRWLYEISSKDKLSVSFINAYNKLVFDENTIVDNRERSKESKLTQNSIAGSLLYNRFWNEKLNTTFEFYESDYKLQATNANIIEDQRFQQENQISESSLKVFGNYKFNKSLKLNLGYQFVETEITNLDDVDNPIYRLLVSEVLRTNGLFSELAYNSSNNQTQINFGIRYNYINKFNKNLLEPRLSFTHKFWNNFSIEVLAEFKSQNTSQIINLQNDFLGVEKRRWQLSNNNSIPIIKSKQASFGINYSKNNFLISSEFYYKHISDITTQSQGFVDQHQYVKSIGDNNVFGLDFLLRKSFTNYNFWISYSFMDNKYSFNSISTNPFPSNFDVTHAVTWGSSYTKNKFKFSLGLNWHSGKPYTKPVEGNEIVDNKVNYQPTNSSRLDSYFRVDVSAIYDINISKKVKGEFGASLWNILGTKNIINTYYTINNGSVIQTNEFSLGFTPNVSARFIFK</sequence>
<comment type="caution">
    <text evidence="11">The sequence shown here is derived from an EMBL/GenBank/DDBJ whole genome shotgun (WGS) entry which is preliminary data.</text>
</comment>
<dbReference type="InterPro" id="IPR012910">
    <property type="entry name" value="Plug_dom"/>
</dbReference>
<keyword evidence="8" id="KW-0732">Signal</keyword>
<comment type="subcellular location">
    <subcellularLocation>
        <location evidence="1 7">Cell outer membrane</location>
        <topology evidence="1 7">Multi-pass membrane protein</topology>
    </subcellularLocation>
</comment>
<dbReference type="InterPro" id="IPR008969">
    <property type="entry name" value="CarboxyPept-like_regulatory"/>
</dbReference>
<dbReference type="Pfam" id="PF07715">
    <property type="entry name" value="Plug"/>
    <property type="match status" value="1"/>
</dbReference>
<feature type="domain" description="TonB-dependent receptor plug" evidence="9">
    <location>
        <begin position="215"/>
        <end position="288"/>
    </location>
</feature>
<keyword evidence="6 7" id="KW-0998">Cell outer membrane</keyword>
<dbReference type="EMBL" id="VSFC01000023">
    <property type="protein sequence ID" value="TYA57304.1"/>
    <property type="molecule type" value="Genomic_DNA"/>
</dbReference>
<feature type="signal peptide" evidence="8">
    <location>
        <begin position="1"/>
        <end position="23"/>
    </location>
</feature>
<evidence type="ECO:0000256" key="4">
    <source>
        <dbReference type="ARBA" id="ARBA00022692"/>
    </source>
</evidence>
<comment type="similarity">
    <text evidence="7">Belongs to the TonB-dependent receptor family.</text>
</comment>
<dbReference type="RefSeq" id="WP_148454070.1">
    <property type="nucleotide sequence ID" value="NZ_VSFC01000023.1"/>
</dbReference>
<dbReference type="SUPFAM" id="SSF56935">
    <property type="entry name" value="Porins"/>
    <property type="match status" value="1"/>
</dbReference>
<evidence type="ECO:0000313" key="12">
    <source>
        <dbReference type="Proteomes" id="UP000324550"/>
    </source>
</evidence>
<evidence type="ECO:0000256" key="3">
    <source>
        <dbReference type="ARBA" id="ARBA00022452"/>
    </source>
</evidence>
<feature type="chain" id="PRO_5022712189" evidence="8">
    <location>
        <begin position="24"/>
        <end position="835"/>
    </location>
</feature>
<evidence type="ECO:0000256" key="2">
    <source>
        <dbReference type="ARBA" id="ARBA00022448"/>
    </source>
</evidence>
<dbReference type="Pfam" id="PF16344">
    <property type="entry name" value="FecR_C"/>
    <property type="match status" value="1"/>
</dbReference>
<evidence type="ECO:0000256" key="5">
    <source>
        <dbReference type="ARBA" id="ARBA00023136"/>
    </source>
</evidence>
<organism evidence="11 12">
    <name type="scientific">Formosa maritima</name>
    <dbReference type="NCBI Taxonomy" id="2592046"/>
    <lineage>
        <taxon>Bacteria</taxon>
        <taxon>Pseudomonadati</taxon>
        <taxon>Bacteroidota</taxon>
        <taxon>Flavobacteriia</taxon>
        <taxon>Flavobacteriales</taxon>
        <taxon>Flavobacteriaceae</taxon>
        <taxon>Formosa</taxon>
    </lineage>
</organism>
<proteinExistence type="inferred from homology"/>
<evidence type="ECO:0000259" key="9">
    <source>
        <dbReference type="Pfam" id="PF07715"/>
    </source>
</evidence>